<dbReference type="AlphaFoldDB" id="A0A9Q1G000"/>
<sequence>MWAGHQRYLECIQDPPDMNMYRVACTTTINHVDVPYYKCLRGSNSLEGFHKALQNIIPGAWMLCLVAKDGTKIYSAPLIDRLNTRCRQLFGETVEENFRAPADVPSNELLGLEYLFSQSTGESGPFSLQDIVNDGPGPEEVVQPGQPDPDEAYQSDVEAHEDVLDAVLPHITLTRSRNSPEKSTILKAYERIQHRILVEDLVPCKAGIPLQKINVKTVRDFIHHQERFLNLHATKQPSTITKTTSIPSADLPPAPHQPAVLPPPDYPLMEYMPTPSTAGTKVLKGRTDIMTPLSGLNHHCHLCYCHRQ</sequence>
<evidence type="ECO:0000313" key="1">
    <source>
        <dbReference type="EMBL" id="KAJ8370311.1"/>
    </source>
</evidence>
<name>A0A9Q1G000_SYNKA</name>
<keyword evidence="2" id="KW-1185">Reference proteome</keyword>
<dbReference type="PANTHER" id="PTHR47773">
    <property type="entry name" value="SI:DKEY-9I5.2-RELATED"/>
    <property type="match status" value="1"/>
</dbReference>
<reference evidence="1" key="1">
    <citation type="journal article" date="2023" name="Science">
        <title>Genome structures resolve the early diversification of teleost fishes.</title>
        <authorList>
            <person name="Parey E."/>
            <person name="Louis A."/>
            <person name="Montfort J."/>
            <person name="Bouchez O."/>
            <person name="Roques C."/>
            <person name="Iampietro C."/>
            <person name="Lluch J."/>
            <person name="Castinel A."/>
            <person name="Donnadieu C."/>
            <person name="Desvignes T."/>
            <person name="Floi Bucao C."/>
            <person name="Jouanno E."/>
            <person name="Wen M."/>
            <person name="Mejri S."/>
            <person name="Dirks R."/>
            <person name="Jansen H."/>
            <person name="Henkel C."/>
            <person name="Chen W.J."/>
            <person name="Zahm M."/>
            <person name="Cabau C."/>
            <person name="Klopp C."/>
            <person name="Thompson A.W."/>
            <person name="Robinson-Rechavi M."/>
            <person name="Braasch I."/>
            <person name="Lecointre G."/>
            <person name="Bobe J."/>
            <person name="Postlethwait J.H."/>
            <person name="Berthelot C."/>
            <person name="Roest Crollius H."/>
            <person name="Guiguen Y."/>
        </authorList>
    </citation>
    <scope>NUCLEOTIDE SEQUENCE</scope>
    <source>
        <strain evidence="1">WJC10195</strain>
    </source>
</reference>
<organism evidence="1 2">
    <name type="scientific">Synaphobranchus kaupii</name>
    <name type="common">Kaup's arrowtooth eel</name>
    <dbReference type="NCBI Taxonomy" id="118154"/>
    <lineage>
        <taxon>Eukaryota</taxon>
        <taxon>Metazoa</taxon>
        <taxon>Chordata</taxon>
        <taxon>Craniata</taxon>
        <taxon>Vertebrata</taxon>
        <taxon>Euteleostomi</taxon>
        <taxon>Actinopterygii</taxon>
        <taxon>Neopterygii</taxon>
        <taxon>Teleostei</taxon>
        <taxon>Anguilliformes</taxon>
        <taxon>Synaphobranchidae</taxon>
        <taxon>Synaphobranchus</taxon>
    </lineage>
</organism>
<comment type="caution">
    <text evidence="1">The sequence shown here is derived from an EMBL/GenBank/DDBJ whole genome shotgun (WGS) entry which is preliminary data.</text>
</comment>
<accession>A0A9Q1G000</accession>
<protein>
    <submittedName>
        <fullName evidence="1">Uncharacterized protein</fullName>
    </submittedName>
</protein>
<gene>
    <name evidence="1" type="ORF">SKAU_G00103390</name>
</gene>
<evidence type="ECO:0000313" key="2">
    <source>
        <dbReference type="Proteomes" id="UP001152622"/>
    </source>
</evidence>
<dbReference type="PANTHER" id="PTHR47773:SF1">
    <property type="entry name" value="C2H2-TYPE DOMAIN-CONTAINING PROTEIN"/>
    <property type="match status" value="1"/>
</dbReference>
<dbReference type="OrthoDB" id="10072098at2759"/>
<dbReference type="EMBL" id="JAINUF010000003">
    <property type="protein sequence ID" value="KAJ8370311.1"/>
    <property type="molecule type" value="Genomic_DNA"/>
</dbReference>
<proteinExistence type="predicted"/>
<dbReference type="Proteomes" id="UP001152622">
    <property type="component" value="Chromosome 3"/>
</dbReference>